<evidence type="ECO:0000313" key="3">
    <source>
        <dbReference type="Proteomes" id="UP001249851"/>
    </source>
</evidence>
<dbReference type="PANTHER" id="PTHR33050">
    <property type="entry name" value="REVERSE TRANSCRIPTASE DOMAIN-CONTAINING PROTEIN"/>
    <property type="match status" value="1"/>
</dbReference>
<dbReference type="PROSITE" id="PS50878">
    <property type="entry name" value="RT_POL"/>
    <property type="match status" value="1"/>
</dbReference>
<reference evidence="2" key="2">
    <citation type="journal article" date="2023" name="Science">
        <title>Genomic signatures of disease resistance in endangered staghorn corals.</title>
        <authorList>
            <person name="Vollmer S.V."/>
            <person name="Selwyn J.D."/>
            <person name="Despard B.A."/>
            <person name="Roesel C.L."/>
        </authorList>
    </citation>
    <scope>NUCLEOTIDE SEQUENCE</scope>
    <source>
        <strain evidence="2">K2</strain>
    </source>
</reference>
<dbReference type="AlphaFoldDB" id="A0AAD9Q132"/>
<dbReference type="SUPFAM" id="SSF56672">
    <property type="entry name" value="DNA/RNA polymerases"/>
    <property type="match status" value="1"/>
</dbReference>
<dbReference type="Proteomes" id="UP001249851">
    <property type="component" value="Unassembled WGS sequence"/>
</dbReference>
<proteinExistence type="predicted"/>
<reference evidence="2" key="1">
    <citation type="journal article" date="2023" name="G3 (Bethesda)">
        <title>Whole genome assembly and annotation of the endangered Caribbean coral Acropora cervicornis.</title>
        <authorList>
            <person name="Selwyn J.D."/>
            <person name="Vollmer S.V."/>
        </authorList>
    </citation>
    <scope>NUCLEOTIDE SEQUENCE</scope>
    <source>
        <strain evidence="2">K2</strain>
    </source>
</reference>
<organism evidence="2 3">
    <name type="scientific">Acropora cervicornis</name>
    <name type="common">Staghorn coral</name>
    <dbReference type="NCBI Taxonomy" id="6130"/>
    <lineage>
        <taxon>Eukaryota</taxon>
        <taxon>Metazoa</taxon>
        <taxon>Cnidaria</taxon>
        <taxon>Anthozoa</taxon>
        <taxon>Hexacorallia</taxon>
        <taxon>Scleractinia</taxon>
        <taxon>Astrocoeniina</taxon>
        <taxon>Acroporidae</taxon>
        <taxon>Acropora</taxon>
    </lineage>
</organism>
<protein>
    <submittedName>
        <fullName evidence="2">Pro-Pol polyprotein</fullName>
    </submittedName>
</protein>
<dbReference type="InterPro" id="IPR000477">
    <property type="entry name" value="RT_dom"/>
</dbReference>
<dbReference type="InterPro" id="IPR043502">
    <property type="entry name" value="DNA/RNA_pol_sf"/>
</dbReference>
<dbReference type="InterPro" id="IPR043128">
    <property type="entry name" value="Rev_trsase/Diguanyl_cyclase"/>
</dbReference>
<dbReference type="Gene3D" id="3.10.10.10">
    <property type="entry name" value="HIV Type 1 Reverse Transcriptase, subunit A, domain 1"/>
    <property type="match status" value="1"/>
</dbReference>
<accession>A0AAD9Q132</accession>
<name>A0AAD9Q132_ACRCE</name>
<dbReference type="InterPro" id="IPR052055">
    <property type="entry name" value="Hepadnavirus_pol/RT"/>
</dbReference>
<gene>
    <name evidence="2" type="ORF">P5673_025973</name>
</gene>
<dbReference type="PANTHER" id="PTHR33050:SF7">
    <property type="entry name" value="RIBONUCLEASE H"/>
    <property type="match status" value="1"/>
</dbReference>
<dbReference type="Gene3D" id="3.30.70.270">
    <property type="match status" value="1"/>
</dbReference>
<evidence type="ECO:0000259" key="1">
    <source>
        <dbReference type="PROSITE" id="PS50878"/>
    </source>
</evidence>
<evidence type="ECO:0000313" key="2">
    <source>
        <dbReference type="EMBL" id="KAK2552807.1"/>
    </source>
</evidence>
<sequence length="242" mass="28003">MDQEIHTLLQKGVIEETYYSYGEFVSNVFLRPKKDGRFRMILNLRNLNSHVEYNKFKMDTLQSILKLVTHSWYMATIDLKVAQEHRQYLRFVWRSKLYQYTCFPNGLSSTPRLFTKLMKPSYAHLRCQGHVVSGYIDDTYLQQQLFNDALNSLHACKSLFTSLGLLIHPEKSLDIPSQVATVLGFMINSLDMTISLTTEKKSSLMELFHRIMQSSQITIRDLARLNGKLVSSFPGVAYGPLF</sequence>
<dbReference type="EMBL" id="JARQWQ010000083">
    <property type="protein sequence ID" value="KAK2552807.1"/>
    <property type="molecule type" value="Genomic_DNA"/>
</dbReference>
<comment type="caution">
    <text evidence="2">The sequence shown here is derived from an EMBL/GenBank/DDBJ whole genome shotgun (WGS) entry which is preliminary data.</text>
</comment>
<dbReference type="Pfam" id="PF00078">
    <property type="entry name" value="RVT_1"/>
    <property type="match status" value="1"/>
</dbReference>
<keyword evidence="3" id="KW-1185">Reference proteome</keyword>
<feature type="domain" description="Reverse transcriptase" evidence="1">
    <location>
        <begin position="1"/>
        <end position="187"/>
    </location>
</feature>